<reference evidence="2" key="2">
    <citation type="submission" date="2020-09" db="EMBL/GenBank/DDBJ databases">
        <authorList>
            <person name="Sun Q."/>
            <person name="Kim S."/>
        </authorList>
    </citation>
    <scope>NUCLEOTIDE SEQUENCE</scope>
    <source>
        <strain evidence="2">KCTC 12368</strain>
    </source>
</reference>
<dbReference type="EMBL" id="BMWX01000001">
    <property type="protein sequence ID" value="GGZ15293.1"/>
    <property type="molecule type" value="Genomic_DNA"/>
</dbReference>
<evidence type="ECO:0000313" key="3">
    <source>
        <dbReference type="Proteomes" id="UP000619457"/>
    </source>
</evidence>
<keyword evidence="1" id="KW-0732">Signal</keyword>
<evidence type="ECO:0008006" key="4">
    <source>
        <dbReference type="Google" id="ProtNLM"/>
    </source>
</evidence>
<name>A0A918PLJ3_9BACT</name>
<dbReference type="Proteomes" id="UP000619457">
    <property type="component" value="Unassembled WGS sequence"/>
</dbReference>
<feature type="signal peptide" evidence="1">
    <location>
        <begin position="1"/>
        <end position="24"/>
    </location>
</feature>
<evidence type="ECO:0000256" key="1">
    <source>
        <dbReference type="SAM" id="SignalP"/>
    </source>
</evidence>
<dbReference type="PROSITE" id="PS51257">
    <property type="entry name" value="PROKAR_LIPOPROTEIN"/>
    <property type="match status" value="1"/>
</dbReference>
<reference evidence="2" key="1">
    <citation type="journal article" date="2014" name="Int. J. Syst. Evol. Microbiol.">
        <title>Complete genome sequence of Corynebacterium casei LMG S-19264T (=DSM 44701T), isolated from a smear-ripened cheese.</title>
        <authorList>
            <consortium name="US DOE Joint Genome Institute (JGI-PGF)"/>
            <person name="Walter F."/>
            <person name="Albersmeier A."/>
            <person name="Kalinowski J."/>
            <person name="Ruckert C."/>
        </authorList>
    </citation>
    <scope>NUCLEOTIDE SEQUENCE</scope>
    <source>
        <strain evidence="2">KCTC 12368</strain>
    </source>
</reference>
<organism evidence="2 3">
    <name type="scientific">Echinicola pacifica</name>
    <dbReference type="NCBI Taxonomy" id="346377"/>
    <lineage>
        <taxon>Bacteria</taxon>
        <taxon>Pseudomonadati</taxon>
        <taxon>Bacteroidota</taxon>
        <taxon>Cytophagia</taxon>
        <taxon>Cytophagales</taxon>
        <taxon>Cyclobacteriaceae</taxon>
        <taxon>Echinicola</taxon>
    </lineage>
</organism>
<keyword evidence="3" id="KW-1185">Reference proteome</keyword>
<dbReference type="AlphaFoldDB" id="A0A918PLJ3"/>
<feature type="chain" id="PRO_5036951476" description="Fibronectin type-III domain-containing protein" evidence="1">
    <location>
        <begin position="25"/>
        <end position="203"/>
    </location>
</feature>
<gene>
    <name evidence="2" type="ORF">GCM10007049_04210</name>
</gene>
<comment type="caution">
    <text evidence="2">The sequence shown here is derived from an EMBL/GenBank/DDBJ whole genome shotgun (WGS) entry which is preliminary data.</text>
</comment>
<proteinExistence type="predicted"/>
<sequence>MKITKNLLAALAIATMGMALQSCSKDDPVPEVDQELITDVTLTFTEVDDAGMEIGTAMAYKASSAEGIELSTNIDIEVISGLEADKRYLLEITAYNSIAGEDITTEILEEGDEHQFYFLGSAFVADSPNMVYAYDDQDEDGFPIGLKGYVTTQPTLVGNASQFRLILRHDLDKAYAGAENPSWENFVQAGGETDLDITFPVTF</sequence>
<dbReference type="RefSeq" id="WP_018474340.1">
    <property type="nucleotide sequence ID" value="NZ_BMWX01000001.1"/>
</dbReference>
<accession>A0A918PLJ3</accession>
<protein>
    <recommendedName>
        <fullName evidence="4">Fibronectin type-III domain-containing protein</fullName>
    </recommendedName>
</protein>
<evidence type="ECO:0000313" key="2">
    <source>
        <dbReference type="EMBL" id="GGZ15293.1"/>
    </source>
</evidence>